<dbReference type="Proteomes" id="UP000198742">
    <property type="component" value="Unassembled WGS sequence"/>
</dbReference>
<dbReference type="EMBL" id="FNRT01000002">
    <property type="protein sequence ID" value="SEB59541.1"/>
    <property type="molecule type" value="Genomic_DNA"/>
</dbReference>
<dbReference type="Gene3D" id="3.40.50.12780">
    <property type="entry name" value="N-terminal domain of ligase-like"/>
    <property type="match status" value="1"/>
</dbReference>
<dbReference type="OrthoDB" id="9803968at2"/>
<dbReference type="Pfam" id="PF13193">
    <property type="entry name" value="AMP-binding_C"/>
    <property type="match status" value="1"/>
</dbReference>
<dbReference type="InterPro" id="IPR025110">
    <property type="entry name" value="AMP-bd_C"/>
</dbReference>
<dbReference type="SUPFAM" id="SSF56801">
    <property type="entry name" value="Acetyl-CoA synthetase-like"/>
    <property type="match status" value="1"/>
</dbReference>
<evidence type="ECO:0000313" key="3">
    <source>
        <dbReference type="EMBL" id="SEB59541.1"/>
    </source>
</evidence>
<dbReference type="InterPro" id="IPR042099">
    <property type="entry name" value="ANL_N_sf"/>
</dbReference>
<feature type="domain" description="AMP-binding enzyme C-terminal" evidence="2">
    <location>
        <begin position="426"/>
        <end position="501"/>
    </location>
</feature>
<evidence type="ECO:0000313" key="4">
    <source>
        <dbReference type="Proteomes" id="UP000198742"/>
    </source>
</evidence>
<protein>
    <submittedName>
        <fullName evidence="3">Acyl-CoA synthetase (AMP-forming)/AMP-acid ligase II</fullName>
    </submittedName>
</protein>
<dbReference type="GO" id="GO:0016877">
    <property type="term" value="F:ligase activity, forming carbon-sulfur bonds"/>
    <property type="evidence" value="ECO:0007669"/>
    <property type="project" value="UniProtKB-ARBA"/>
</dbReference>
<reference evidence="4" key="1">
    <citation type="submission" date="2016-10" db="EMBL/GenBank/DDBJ databases">
        <authorList>
            <person name="Varghese N."/>
            <person name="Submissions S."/>
        </authorList>
    </citation>
    <scope>NUCLEOTIDE SEQUENCE [LARGE SCALE GENOMIC DNA]</scope>
    <source>
        <strain evidence="4">DSM 22017</strain>
    </source>
</reference>
<dbReference type="RefSeq" id="WP_090967818.1">
    <property type="nucleotide sequence ID" value="NZ_FNRT01000002.1"/>
</dbReference>
<feature type="domain" description="AMP-dependent synthetase/ligase" evidence="1">
    <location>
        <begin position="14"/>
        <end position="376"/>
    </location>
</feature>
<dbReference type="InterPro" id="IPR045851">
    <property type="entry name" value="AMP-bd_C_sf"/>
</dbReference>
<organism evidence="3 4">
    <name type="scientific">Nocardioides exalbidus</name>
    <dbReference type="NCBI Taxonomy" id="402596"/>
    <lineage>
        <taxon>Bacteria</taxon>
        <taxon>Bacillati</taxon>
        <taxon>Actinomycetota</taxon>
        <taxon>Actinomycetes</taxon>
        <taxon>Propionibacteriales</taxon>
        <taxon>Nocardioidaceae</taxon>
        <taxon>Nocardioides</taxon>
    </lineage>
</organism>
<dbReference type="STRING" id="402596.SAMN04489844_0629"/>
<dbReference type="CDD" id="cd17631">
    <property type="entry name" value="FACL_FadD13-like"/>
    <property type="match status" value="1"/>
</dbReference>
<dbReference type="AlphaFoldDB" id="A0A1H4KM17"/>
<accession>A0A1H4KM17</accession>
<dbReference type="InterPro" id="IPR020845">
    <property type="entry name" value="AMP-binding_CS"/>
</dbReference>
<evidence type="ECO:0000259" key="1">
    <source>
        <dbReference type="Pfam" id="PF00501"/>
    </source>
</evidence>
<name>A0A1H4KM17_9ACTN</name>
<dbReference type="PANTHER" id="PTHR43767">
    <property type="entry name" value="LONG-CHAIN-FATTY-ACID--COA LIGASE"/>
    <property type="match status" value="1"/>
</dbReference>
<dbReference type="InterPro" id="IPR000873">
    <property type="entry name" value="AMP-dep_synth/lig_dom"/>
</dbReference>
<dbReference type="InterPro" id="IPR050237">
    <property type="entry name" value="ATP-dep_AMP-bd_enzyme"/>
</dbReference>
<sequence>MRLHDYLDKGASLGADRPCLTTDGTSMSYADVVGLSRDVAAALVARGLEPGGRVAILSANDPVAFTCVFGISRAGGVWCPINPRNEASENQELLDLFGAEVVIYQSGFSSLVAAIREALPGVHTWVCLDAVDDGSLTFDHFVSFGEPAAVPALPDRPGADELAMLVGTGGTTGRPKGVMLTPTNLETMTALTLMGYPFDGPPVYLALAPLTHAAGVLCFPVLSLGGEVVIMRAPDVGRFLELVEAHRVTHTFLPPTLIYMVLGSSALETTDLSSLQCFWYGAAPMSASRLEEALARIGPVMAQLFGQTEAPMMISMMPPADHFLPDGSVAVSRLTSAGRPSPLVTVAILDSSDQPVAPGERGEICARSSLVMAGYWKNPSETASTLANGWLHTGDIGFLDDEGFLHIVDRAKDMIITGGFNVYSTEVEQAVLDHQAVQDCAVIGLPDEKWGERVVVVVQPHAGASVDPAELTAFVKARIGSVKAPKEVHVWDDLPRSKVGKVLKTEIKSSLAT</sequence>
<keyword evidence="3" id="KW-0436">Ligase</keyword>
<dbReference type="PROSITE" id="PS00455">
    <property type="entry name" value="AMP_BINDING"/>
    <property type="match status" value="1"/>
</dbReference>
<proteinExistence type="predicted"/>
<evidence type="ECO:0000259" key="2">
    <source>
        <dbReference type="Pfam" id="PF13193"/>
    </source>
</evidence>
<dbReference type="Pfam" id="PF00501">
    <property type="entry name" value="AMP-binding"/>
    <property type="match status" value="1"/>
</dbReference>
<gene>
    <name evidence="3" type="ORF">SAMN04489844_0629</name>
</gene>
<dbReference type="PANTHER" id="PTHR43767:SF7">
    <property type="entry name" value="MEDIUM_LONG-CHAIN-FATTY-ACID--COA LIGASE FADD8"/>
    <property type="match status" value="1"/>
</dbReference>
<dbReference type="Gene3D" id="3.30.300.30">
    <property type="match status" value="1"/>
</dbReference>
<keyword evidence="4" id="KW-1185">Reference proteome</keyword>